<feature type="compositionally biased region" description="Polar residues" evidence="1">
    <location>
        <begin position="468"/>
        <end position="477"/>
    </location>
</feature>
<feature type="compositionally biased region" description="Low complexity" evidence="1">
    <location>
        <begin position="1092"/>
        <end position="1101"/>
    </location>
</feature>
<feature type="compositionally biased region" description="Polar residues" evidence="1">
    <location>
        <begin position="40"/>
        <end position="52"/>
    </location>
</feature>
<feature type="domain" description="Putative zinc-finger" evidence="2">
    <location>
        <begin position="1204"/>
        <end position="1225"/>
    </location>
</feature>
<dbReference type="Pfam" id="PF10650">
    <property type="entry name" value="zf-C3H1"/>
    <property type="match status" value="1"/>
</dbReference>
<evidence type="ECO:0000256" key="1">
    <source>
        <dbReference type="SAM" id="MobiDB-lite"/>
    </source>
</evidence>
<keyword evidence="4" id="KW-1185">Reference proteome</keyword>
<feature type="region of interest" description="Disordered" evidence="1">
    <location>
        <begin position="116"/>
        <end position="273"/>
    </location>
</feature>
<feature type="compositionally biased region" description="Acidic residues" evidence="1">
    <location>
        <begin position="990"/>
        <end position="1012"/>
    </location>
</feature>
<dbReference type="InterPro" id="IPR019607">
    <property type="entry name" value="Putative_zinc-finger_domain"/>
</dbReference>
<feature type="compositionally biased region" description="Polar residues" evidence="1">
    <location>
        <begin position="125"/>
        <end position="161"/>
    </location>
</feature>
<dbReference type="GO" id="GO:0005634">
    <property type="term" value="C:nucleus"/>
    <property type="evidence" value="ECO:0007669"/>
    <property type="project" value="TreeGrafter"/>
</dbReference>
<feature type="compositionally biased region" description="Basic and acidic residues" evidence="1">
    <location>
        <begin position="493"/>
        <end position="519"/>
    </location>
</feature>
<feature type="compositionally biased region" description="Polar residues" evidence="1">
    <location>
        <begin position="1048"/>
        <end position="1066"/>
    </location>
</feature>
<sequence length="1296" mass="140931">MSNQAPTSSFGGPSKYSQQWPGSNPSSSSMPSSLPHSLPFNQNQMPNSQQLQDGLRYPFDYNEVNLSANSRLPGLGAPVPAAGSLPPPPFPFMGNFAPSHFFPPPFPPMQMPPMRYPPMPVPPASINTPPSRPLTSDLQSLSNFGPVTNAEPQLETSTISKQDMDREEGELTDMEGALSHQGTEPPHDMSLSSSGRRPQRSTNFQTGHLVNGERARTKNIKETDSHAYVPKDSRCVSSGVEEGEASSPSSRSSSRDSGSPYNPPISVSAEPYISGDRINDEAVTPKLLSQCLSVKSKFPAPPTELQTISNSGKSPAQLRVQAQGALLSLAPHNIRFSELVGEGINPVILKQLYEEVGIKVPTPQPDSASTLVSAPSSTAHNRPVTNHTASMDNVREQEREERQAVEAVRVENVAQSSGLAEAALPPSSQLGTAKPMERKEVIARMLAAKAAKSAGAPASPQTDVTKEAPSSCSSPTTDVDKPTDAVSSTESLVQDKEGRVREKSKAQTELARQRIEQLKKQGLMRTQQKSVSDTMPLSKVHENTKSVQGSGPNSNSSSIQHPLPERPPDPEIGAFARIPGLFMAEVQQISPDEPSMTPTPGLVVDATPQPRFNQRKRPRASDFDEPVPMPKKALNNGVNNTVSADRLIIDISDDDLYEDDENDDMDVERLADNTLQSSFPDGQQRTCLVAESLPPRPVTASSQGFSLSATPQNSRNYSQEDLRKKDLEIQAIHKRIAELEQRKKAKLAASRTQSPRVLDSSESTPPEGSTPTDTPERDSSQADTMNNLSKATIQTRSPSITQMDLPRYLDSLNAEQLENMKSKVLRKQEIESGVPALDEEIRKSETRLADFNFEQEKLLLEITRGKEGRKQLLEELGNLSTELSGVSLEDVESALVRLKNKEQELANEALTLQPNTTDGDVIRTLDASGAKLQPQDTKDPALKPSLEPPAKPVAQSHLSDIAVKQRDVSGASRESTPTSSSDSSGSAMDESSDSDSDSDSDDDSNSSDSADEGESKAPSPASDVHMSEMGDETEETNQVEACRLSGEHCQSTNTEIQTDMSLSSGEQPIELTEDQASDKSTVSEAYEPPEPEANASPADSAYTPPFSPASPGAIEHTEPRFPVQKSENTGEPPMGHVQDTGVAQSGEDTQNTRQPGNSDHKFSPYVSPLKFFKAYRYHPNYTDEVTGGYRSLTYSHNIDPMVYLCPFEGAGGVCNDRSCEFQHFRDMTLSDDKILVQMGSLREGKTPEEKDSYIAGLKNIINDMRRDKVKDFSTVATEIAAYRRRFLQDPSRVLPL</sequence>
<proteinExistence type="predicted"/>
<evidence type="ECO:0000313" key="4">
    <source>
        <dbReference type="Proteomes" id="UP000326565"/>
    </source>
</evidence>
<evidence type="ECO:0000313" key="3">
    <source>
        <dbReference type="EMBL" id="KAB8074329.1"/>
    </source>
</evidence>
<feature type="compositionally biased region" description="Polar residues" evidence="1">
    <location>
        <begin position="545"/>
        <end position="560"/>
    </location>
</feature>
<dbReference type="InterPro" id="IPR039278">
    <property type="entry name" value="Red1"/>
</dbReference>
<protein>
    <recommendedName>
        <fullName evidence="2">Putative zinc-finger domain-containing protein</fullName>
    </recommendedName>
</protein>
<name>A0A5N5X159_9EURO</name>
<feature type="region of interest" description="Disordered" evidence="1">
    <location>
        <begin position="603"/>
        <end position="637"/>
    </location>
</feature>
<feature type="compositionally biased region" description="Polar residues" evidence="1">
    <location>
        <begin position="1"/>
        <end position="20"/>
    </location>
</feature>
<feature type="region of interest" description="Disordered" evidence="1">
    <location>
        <begin position="741"/>
        <end position="782"/>
    </location>
</feature>
<dbReference type="PANTHER" id="PTHR21563:SF3">
    <property type="entry name" value="ZINC FINGER C3H1 DOMAIN-CONTAINING PROTEIN"/>
    <property type="match status" value="1"/>
</dbReference>
<feature type="region of interest" description="Disordered" evidence="1">
    <location>
        <begin position="453"/>
        <end position="574"/>
    </location>
</feature>
<feature type="region of interest" description="Disordered" evidence="1">
    <location>
        <begin position="415"/>
        <end position="434"/>
    </location>
</feature>
<organism evidence="3 4">
    <name type="scientific">Aspergillus leporis</name>
    <dbReference type="NCBI Taxonomy" id="41062"/>
    <lineage>
        <taxon>Eukaryota</taxon>
        <taxon>Fungi</taxon>
        <taxon>Dikarya</taxon>
        <taxon>Ascomycota</taxon>
        <taxon>Pezizomycotina</taxon>
        <taxon>Eurotiomycetes</taxon>
        <taxon>Eurotiomycetidae</taxon>
        <taxon>Eurotiales</taxon>
        <taxon>Aspergillaceae</taxon>
        <taxon>Aspergillus</taxon>
        <taxon>Aspergillus subgen. Circumdati</taxon>
    </lineage>
</organism>
<feature type="compositionally biased region" description="Low complexity" evidence="1">
    <location>
        <begin position="969"/>
        <end position="989"/>
    </location>
</feature>
<gene>
    <name evidence="3" type="ORF">BDV29DRAFT_123670</name>
</gene>
<evidence type="ECO:0000259" key="2">
    <source>
        <dbReference type="Pfam" id="PF10650"/>
    </source>
</evidence>
<dbReference type="EMBL" id="ML732211">
    <property type="protein sequence ID" value="KAB8074329.1"/>
    <property type="molecule type" value="Genomic_DNA"/>
</dbReference>
<feature type="compositionally biased region" description="Polar residues" evidence="1">
    <location>
        <begin position="524"/>
        <end position="535"/>
    </location>
</feature>
<feature type="compositionally biased region" description="Low complexity" evidence="1">
    <location>
        <begin position="236"/>
        <end position="260"/>
    </location>
</feature>
<feature type="region of interest" description="Disordered" evidence="1">
    <location>
        <begin position="367"/>
        <end position="386"/>
    </location>
</feature>
<feature type="compositionally biased region" description="Low complexity" evidence="1">
    <location>
        <begin position="21"/>
        <end position="39"/>
    </location>
</feature>
<feature type="compositionally biased region" description="Low complexity" evidence="1">
    <location>
        <begin position="760"/>
        <end position="773"/>
    </location>
</feature>
<accession>A0A5N5X159</accession>
<dbReference type="PANTHER" id="PTHR21563">
    <property type="entry name" value="ZINC FINGER C3H1 DOMAIN-CONTAINING PROTEIN"/>
    <property type="match status" value="1"/>
</dbReference>
<feature type="compositionally biased region" description="Basic and acidic residues" evidence="1">
    <location>
        <begin position="211"/>
        <end position="234"/>
    </location>
</feature>
<reference evidence="3 4" key="1">
    <citation type="submission" date="2019-04" db="EMBL/GenBank/DDBJ databases">
        <title>Friends and foes A comparative genomics study of 23 Aspergillus species from section Flavi.</title>
        <authorList>
            <consortium name="DOE Joint Genome Institute"/>
            <person name="Kjaerbolling I."/>
            <person name="Vesth T."/>
            <person name="Frisvad J.C."/>
            <person name="Nybo J.L."/>
            <person name="Theobald S."/>
            <person name="Kildgaard S."/>
            <person name="Isbrandt T."/>
            <person name="Kuo A."/>
            <person name="Sato A."/>
            <person name="Lyhne E.K."/>
            <person name="Kogle M.E."/>
            <person name="Wiebenga A."/>
            <person name="Kun R.S."/>
            <person name="Lubbers R.J."/>
            <person name="Makela M.R."/>
            <person name="Barry K."/>
            <person name="Chovatia M."/>
            <person name="Clum A."/>
            <person name="Daum C."/>
            <person name="Haridas S."/>
            <person name="He G."/>
            <person name="LaButti K."/>
            <person name="Lipzen A."/>
            <person name="Mondo S."/>
            <person name="Riley R."/>
            <person name="Salamov A."/>
            <person name="Simmons B.A."/>
            <person name="Magnuson J.K."/>
            <person name="Henrissat B."/>
            <person name="Mortensen U.H."/>
            <person name="Larsen T.O."/>
            <person name="Devries R.P."/>
            <person name="Grigoriev I.V."/>
            <person name="Machida M."/>
            <person name="Baker S.E."/>
            <person name="Andersen M.R."/>
        </authorList>
    </citation>
    <scope>NUCLEOTIDE SEQUENCE [LARGE SCALE GENOMIC DNA]</scope>
    <source>
        <strain evidence="3 4">CBS 151.66</strain>
    </source>
</reference>
<feature type="region of interest" description="Disordered" evidence="1">
    <location>
        <begin position="928"/>
        <end position="1162"/>
    </location>
</feature>
<feature type="region of interest" description="Disordered" evidence="1">
    <location>
        <begin position="695"/>
        <end position="722"/>
    </location>
</feature>
<dbReference type="Proteomes" id="UP000326565">
    <property type="component" value="Unassembled WGS sequence"/>
</dbReference>
<feature type="compositionally biased region" description="Polar residues" evidence="1">
    <location>
        <begin position="1141"/>
        <end position="1157"/>
    </location>
</feature>
<feature type="region of interest" description="Disordered" evidence="1">
    <location>
        <begin position="1"/>
        <end position="56"/>
    </location>
</feature>
<feature type="compositionally biased region" description="Polar residues" evidence="1">
    <location>
        <begin position="699"/>
        <end position="717"/>
    </location>
</feature>
<feature type="compositionally biased region" description="Polar residues" evidence="1">
    <location>
        <begin position="190"/>
        <end position="208"/>
    </location>
</feature>
<dbReference type="GO" id="GO:0000178">
    <property type="term" value="C:exosome (RNase complex)"/>
    <property type="evidence" value="ECO:0007669"/>
    <property type="project" value="TreeGrafter"/>
</dbReference>
<dbReference type="OrthoDB" id="1922977at2759"/>